<evidence type="ECO:0000313" key="6">
    <source>
        <dbReference type="EMBL" id="GAA0938666.1"/>
    </source>
</evidence>
<feature type="DNA-binding region" description="H-T-H motif" evidence="4">
    <location>
        <begin position="53"/>
        <end position="72"/>
    </location>
</feature>
<keyword evidence="7" id="KW-1185">Reference proteome</keyword>
<feature type="domain" description="HTH tetR-type" evidence="5">
    <location>
        <begin position="30"/>
        <end position="90"/>
    </location>
</feature>
<protein>
    <recommendedName>
        <fullName evidence="5">HTH tetR-type domain-containing protein</fullName>
    </recommendedName>
</protein>
<dbReference type="InterPro" id="IPR050109">
    <property type="entry name" value="HTH-type_TetR-like_transc_reg"/>
</dbReference>
<keyword evidence="1" id="KW-0805">Transcription regulation</keyword>
<dbReference type="SUPFAM" id="SSF46689">
    <property type="entry name" value="Homeodomain-like"/>
    <property type="match status" value="1"/>
</dbReference>
<evidence type="ECO:0000256" key="1">
    <source>
        <dbReference type="ARBA" id="ARBA00023015"/>
    </source>
</evidence>
<evidence type="ECO:0000313" key="7">
    <source>
        <dbReference type="Proteomes" id="UP001500665"/>
    </source>
</evidence>
<comment type="caution">
    <text evidence="6">The sequence shown here is derived from an EMBL/GenBank/DDBJ whole genome shotgun (WGS) entry which is preliminary data.</text>
</comment>
<evidence type="ECO:0000256" key="4">
    <source>
        <dbReference type="PROSITE-ProRule" id="PRU00335"/>
    </source>
</evidence>
<keyword evidence="2 4" id="KW-0238">DNA-binding</keyword>
<dbReference type="PANTHER" id="PTHR30055:SF238">
    <property type="entry name" value="MYCOFACTOCIN BIOSYNTHESIS TRANSCRIPTIONAL REGULATOR MFTR-RELATED"/>
    <property type="match status" value="1"/>
</dbReference>
<dbReference type="Gene3D" id="1.10.357.10">
    <property type="entry name" value="Tetracycline Repressor, domain 2"/>
    <property type="match status" value="1"/>
</dbReference>
<evidence type="ECO:0000256" key="3">
    <source>
        <dbReference type="ARBA" id="ARBA00023163"/>
    </source>
</evidence>
<dbReference type="PRINTS" id="PR00455">
    <property type="entry name" value="HTHTETR"/>
</dbReference>
<dbReference type="Proteomes" id="UP001500665">
    <property type="component" value="Unassembled WGS sequence"/>
</dbReference>
<evidence type="ECO:0000256" key="2">
    <source>
        <dbReference type="ARBA" id="ARBA00023125"/>
    </source>
</evidence>
<dbReference type="InterPro" id="IPR009057">
    <property type="entry name" value="Homeodomain-like_sf"/>
</dbReference>
<proteinExistence type="predicted"/>
<reference evidence="6 7" key="1">
    <citation type="journal article" date="2019" name="Int. J. Syst. Evol. Microbiol.">
        <title>The Global Catalogue of Microorganisms (GCM) 10K type strain sequencing project: providing services to taxonomists for standard genome sequencing and annotation.</title>
        <authorList>
            <consortium name="The Broad Institute Genomics Platform"/>
            <consortium name="The Broad Institute Genome Sequencing Center for Infectious Disease"/>
            <person name="Wu L."/>
            <person name="Ma J."/>
        </authorList>
    </citation>
    <scope>NUCLEOTIDE SEQUENCE [LARGE SCALE GENOMIC DNA]</scope>
    <source>
        <strain evidence="6 7">JCM 10696</strain>
    </source>
</reference>
<dbReference type="InterPro" id="IPR001647">
    <property type="entry name" value="HTH_TetR"/>
</dbReference>
<sequence>MEQSGGRPSREEMAKLPSGRHHLSRNYVVGNQLGRILQAVIQVVGEKGYAGLTVDTIIAASGVSRRTFYQLFKNKDEAFIAAYDLVASRVAGAVRESMTVEGSPVEKMNAGLAAFLEHLAAEPLAARMAIVEVLAAGPVAIERRDHAKQLFIATIADYLRRADPDWAEPELTGEGIAGAVLEIVYSRIRRGAADTLPSLYPSLIRMFAMPRRSRAAD</sequence>
<dbReference type="EMBL" id="BAAAHH010000002">
    <property type="protein sequence ID" value="GAA0938666.1"/>
    <property type="molecule type" value="Genomic_DNA"/>
</dbReference>
<organism evidence="6 7">
    <name type="scientific">Actinocorallia libanotica</name>
    <dbReference type="NCBI Taxonomy" id="46162"/>
    <lineage>
        <taxon>Bacteria</taxon>
        <taxon>Bacillati</taxon>
        <taxon>Actinomycetota</taxon>
        <taxon>Actinomycetes</taxon>
        <taxon>Streptosporangiales</taxon>
        <taxon>Thermomonosporaceae</taxon>
        <taxon>Actinocorallia</taxon>
    </lineage>
</organism>
<dbReference type="PROSITE" id="PS50977">
    <property type="entry name" value="HTH_TETR_2"/>
    <property type="match status" value="1"/>
</dbReference>
<dbReference type="Pfam" id="PF00440">
    <property type="entry name" value="TetR_N"/>
    <property type="match status" value="1"/>
</dbReference>
<gene>
    <name evidence="6" type="ORF">GCM10009550_06520</name>
</gene>
<accession>A0ABN1Q7W8</accession>
<keyword evidence="3" id="KW-0804">Transcription</keyword>
<name>A0ABN1Q7W8_9ACTN</name>
<evidence type="ECO:0000259" key="5">
    <source>
        <dbReference type="PROSITE" id="PS50977"/>
    </source>
</evidence>
<dbReference type="PANTHER" id="PTHR30055">
    <property type="entry name" value="HTH-TYPE TRANSCRIPTIONAL REGULATOR RUTR"/>
    <property type="match status" value="1"/>
</dbReference>